<dbReference type="GO" id="GO:0044780">
    <property type="term" value="P:bacterial-type flagellum assembly"/>
    <property type="evidence" value="ECO:0007669"/>
    <property type="project" value="InterPro"/>
</dbReference>
<evidence type="ECO:0000313" key="10">
    <source>
        <dbReference type="Proteomes" id="UP000284547"/>
    </source>
</evidence>
<dbReference type="InterPro" id="IPR010930">
    <property type="entry name" value="Flg_bb/hook_C_dom"/>
</dbReference>
<evidence type="ECO:0000256" key="3">
    <source>
        <dbReference type="ARBA" id="ARBA00009677"/>
    </source>
</evidence>
<evidence type="ECO:0000259" key="7">
    <source>
        <dbReference type="Pfam" id="PF06429"/>
    </source>
</evidence>
<dbReference type="AlphaFoldDB" id="A0A411Z6G5"/>
<dbReference type="InterPro" id="IPR053927">
    <property type="entry name" value="FlgK_helical"/>
</dbReference>
<evidence type="ECO:0000259" key="8">
    <source>
        <dbReference type="Pfam" id="PF22638"/>
    </source>
</evidence>
<keyword evidence="9" id="KW-0969">Cilium</keyword>
<dbReference type="NCBIfam" id="TIGR02492">
    <property type="entry name" value="flgK_ends"/>
    <property type="match status" value="1"/>
</dbReference>
<feature type="domain" description="Flagellar basal-body/hook protein C-terminal" evidence="7">
    <location>
        <begin position="447"/>
        <end position="484"/>
    </location>
</feature>
<evidence type="ECO:0000313" key="9">
    <source>
        <dbReference type="EMBL" id="RGP38668.1"/>
    </source>
</evidence>
<dbReference type="GO" id="GO:0005198">
    <property type="term" value="F:structural molecule activity"/>
    <property type="evidence" value="ECO:0007669"/>
    <property type="project" value="InterPro"/>
</dbReference>
<accession>A0A411Z6G5</accession>
<dbReference type="OrthoDB" id="7181295at2"/>
<feature type="domain" description="Flagellar hook-associated protein FlgK helical" evidence="8">
    <location>
        <begin position="91"/>
        <end position="312"/>
    </location>
</feature>
<dbReference type="Pfam" id="PF22638">
    <property type="entry name" value="FlgK_D1"/>
    <property type="match status" value="1"/>
</dbReference>
<dbReference type="RefSeq" id="WP_118149414.1">
    <property type="nucleotide sequence ID" value="NZ_QWEY01000001.1"/>
</dbReference>
<evidence type="ECO:0000256" key="1">
    <source>
        <dbReference type="ARBA" id="ARBA00004365"/>
    </source>
</evidence>
<comment type="similarity">
    <text evidence="3">Belongs to the flagella basal body rod proteins family.</text>
</comment>
<keyword evidence="10" id="KW-1185">Reference proteome</keyword>
<comment type="caution">
    <text evidence="9">The sequence shown here is derived from an EMBL/GenBank/DDBJ whole genome shotgun (WGS) entry which is preliminary data.</text>
</comment>
<dbReference type="SUPFAM" id="SSF64518">
    <property type="entry name" value="Phase 1 flagellin"/>
    <property type="match status" value="1"/>
</dbReference>
<dbReference type="Pfam" id="PF06429">
    <property type="entry name" value="Flg_bbr_C"/>
    <property type="match status" value="1"/>
</dbReference>
<reference evidence="9 10" key="1">
    <citation type="submission" date="2018-08" db="EMBL/GenBank/DDBJ databases">
        <title>Flavobacterium tibetense sp. nov., isolated from a wetland YonghuCo on Tibetan Plateau.</title>
        <authorList>
            <person name="Phurbu D."/>
            <person name="Lu H."/>
            <person name="Xing P."/>
        </authorList>
    </citation>
    <scope>NUCLEOTIDE SEQUENCE [LARGE SCALE GENOMIC DNA]</scope>
    <source>
        <strain evidence="9 10">DJC</strain>
    </source>
</reference>
<evidence type="ECO:0000256" key="4">
    <source>
        <dbReference type="ARBA" id="ARBA00016244"/>
    </source>
</evidence>
<evidence type="ECO:0000256" key="2">
    <source>
        <dbReference type="ARBA" id="ARBA00004613"/>
    </source>
</evidence>
<dbReference type="InterPro" id="IPR002371">
    <property type="entry name" value="FlgK"/>
</dbReference>
<keyword evidence="9" id="KW-0966">Cell projection</keyword>
<dbReference type="GO" id="GO:0009424">
    <property type="term" value="C:bacterial-type flagellum hook"/>
    <property type="evidence" value="ECO:0007669"/>
    <property type="project" value="InterPro"/>
</dbReference>
<sequence length="485" mass="50076">MSISSALSSAFSGLSAASRMAEVTASNVSNALTEGYARRELQLSSRSLGKTGVGVAVTGVTRQIDSLLLQDLRLASASQGGRATTSDFLVRMETALGTADQAGSLSARIATFERTVIEAAARPEADARLATVVDAARSLTQGLGEISTLIQTERQAADTKIAGDVKLLNDALTGVAELNTRIRAFASTGRDATALMDQRQQMVDSIAAILPVREIAREHDQIALYTAGGTSLLEGRPVQFGFTPTGLITPDMSLAAGSLSGLTVNGQPLSTAPAGGRLGEGRLSALFELRDALVPEAQANLDALARDLIERVTDTAVDPTRAPGAPGLFTDQGMAFDPLDEAGLAGRIQLNSLVVPESGGALWRLREGLGAAVAGPGGFSERLTALAGSLSAVRLQASGGLSPGARSLSGFASEIASAQSVRRLGAEAGTAFAAARSDALRAELLRAGVDTDEEMQNLLLIEQAYAANAKVFQTADDMIQILLGM</sequence>
<keyword evidence="9" id="KW-0282">Flagellum</keyword>
<evidence type="ECO:0000256" key="5">
    <source>
        <dbReference type="ARBA" id="ARBA00022525"/>
    </source>
</evidence>
<organism evidence="9 10">
    <name type="scientific">Pseudotabrizicola alkalilacus</name>
    <dbReference type="NCBI Taxonomy" id="2305252"/>
    <lineage>
        <taxon>Bacteria</taxon>
        <taxon>Pseudomonadati</taxon>
        <taxon>Pseudomonadota</taxon>
        <taxon>Alphaproteobacteria</taxon>
        <taxon>Rhodobacterales</taxon>
        <taxon>Paracoccaceae</taxon>
        <taxon>Pseudotabrizicola</taxon>
    </lineage>
</organism>
<evidence type="ECO:0000256" key="6">
    <source>
        <dbReference type="ARBA" id="ARBA00023143"/>
    </source>
</evidence>
<comment type="subcellular location">
    <subcellularLocation>
        <location evidence="1">Bacterial flagellum</location>
    </subcellularLocation>
    <subcellularLocation>
        <location evidence="2">Secreted</location>
    </subcellularLocation>
</comment>
<proteinExistence type="inferred from homology"/>
<dbReference type="EMBL" id="QWEY01000001">
    <property type="protein sequence ID" value="RGP38668.1"/>
    <property type="molecule type" value="Genomic_DNA"/>
</dbReference>
<dbReference type="Proteomes" id="UP000284547">
    <property type="component" value="Unassembled WGS sequence"/>
</dbReference>
<keyword evidence="6" id="KW-0975">Bacterial flagellum</keyword>
<dbReference type="PANTHER" id="PTHR30033">
    <property type="entry name" value="FLAGELLAR HOOK-ASSOCIATED PROTEIN 1"/>
    <property type="match status" value="1"/>
</dbReference>
<dbReference type="PANTHER" id="PTHR30033:SF1">
    <property type="entry name" value="FLAGELLAR HOOK-ASSOCIATED PROTEIN 1"/>
    <property type="match status" value="1"/>
</dbReference>
<keyword evidence="5" id="KW-0964">Secreted</keyword>
<protein>
    <recommendedName>
        <fullName evidence="4">Flagellar hook-associated protein 1</fullName>
    </recommendedName>
</protein>
<dbReference type="GO" id="GO:0005576">
    <property type="term" value="C:extracellular region"/>
    <property type="evidence" value="ECO:0007669"/>
    <property type="project" value="UniProtKB-SubCell"/>
</dbReference>
<gene>
    <name evidence="9" type="primary">flgK</name>
    <name evidence="9" type="ORF">D1012_00610</name>
</gene>
<name>A0A411Z6G5_9RHOB</name>